<dbReference type="InterPro" id="IPR001967">
    <property type="entry name" value="Peptidase_S11_N"/>
</dbReference>
<dbReference type="GO" id="GO:0006508">
    <property type="term" value="P:proteolysis"/>
    <property type="evidence" value="ECO:0007669"/>
    <property type="project" value="UniProtKB-KW"/>
</dbReference>
<sequence length="386" mass="40895">MPALAVAPPSGVEAPSWLLLDGDSGQVLAEHDADQRRAMASLTKLMTTFVVFRAIEAGRLDWDETVTVPQAVREVAGDESKMYLVPGERISIASLMRGLIIASANDAAITLAVAQAGDISRFVAEMNQEAARLGMRDTRFANVSGITAPGHYSTARDLGRLALALTREFPGYYQISAEPVFRHGQFVKHATNLMVGGDDRSVDGLKTGYTSAAGYCVIASAKRPQANGGSRRMFAVVLGADSDLRRFDDAKVLLDYGYNRFRNVQLARAGVPFGDLPIWKGASDQLGVATDHDLVLSLPDDIDPKGLRSELVGARAPLLAPISAGEAVGSYRVLLGERVVASGALYAVEPVAEGGFISRTVDAVRLLFGGGEPIAVQGDAPLASRG</sequence>
<dbReference type="Pfam" id="PF00768">
    <property type="entry name" value="Peptidase_S11"/>
    <property type="match status" value="1"/>
</dbReference>
<evidence type="ECO:0000256" key="9">
    <source>
        <dbReference type="ARBA" id="ARBA00022960"/>
    </source>
</evidence>
<dbReference type="GO" id="GO:0071555">
    <property type="term" value="P:cell wall organization"/>
    <property type="evidence" value="ECO:0007669"/>
    <property type="project" value="UniProtKB-KW"/>
</dbReference>
<evidence type="ECO:0000259" key="16">
    <source>
        <dbReference type="SMART" id="SM00936"/>
    </source>
</evidence>
<keyword evidence="8" id="KW-0378">Hydrolase</keyword>
<evidence type="ECO:0000256" key="12">
    <source>
        <dbReference type="ARBA" id="ARBA00034000"/>
    </source>
</evidence>
<dbReference type="KEGG" id="haa:A5892_01065"/>
<dbReference type="InterPro" id="IPR012907">
    <property type="entry name" value="Peptidase_S11_C"/>
</dbReference>
<dbReference type="AlphaFoldDB" id="A0A172YB30"/>
<reference evidence="17 18" key="1">
    <citation type="submission" date="2016-04" db="EMBL/GenBank/DDBJ databases">
        <title>Complete Genome Sequence of Halotalea alkalilenta IHB B 13600.</title>
        <authorList>
            <person name="Swarnkar M.K."/>
            <person name="Sharma A."/>
            <person name="Kaushal K."/>
            <person name="Soni R."/>
            <person name="Rana S."/>
            <person name="Singh A.K."/>
            <person name="Gulati A."/>
        </authorList>
    </citation>
    <scope>NUCLEOTIDE SEQUENCE [LARGE SCALE GENOMIC DNA]</scope>
    <source>
        <strain evidence="17 18">IHB B 13600</strain>
    </source>
</reference>
<evidence type="ECO:0000256" key="14">
    <source>
        <dbReference type="PIRSR" id="PIRSR618044-2"/>
    </source>
</evidence>
<dbReference type="Gene3D" id="3.40.710.10">
    <property type="entry name" value="DD-peptidase/beta-lactamase superfamily"/>
    <property type="match status" value="1"/>
</dbReference>
<evidence type="ECO:0000256" key="10">
    <source>
        <dbReference type="ARBA" id="ARBA00022984"/>
    </source>
</evidence>
<feature type="active site" evidence="13">
    <location>
        <position position="103"/>
    </location>
</feature>
<dbReference type="GO" id="GO:0008360">
    <property type="term" value="P:regulation of cell shape"/>
    <property type="evidence" value="ECO:0007669"/>
    <property type="project" value="UniProtKB-KW"/>
</dbReference>
<evidence type="ECO:0000256" key="1">
    <source>
        <dbReference type="ARBA" id="ARBA00003217"/>
    </source>
</evidence>
<dbReference type="PANTHER" id="PTHR21581:SF6">
    <property type="entry name" value="TRAFFICKING PROTEIN PARTICLE COMPLEX SUBUNIT 12"/>
    <property type="match status" value="1"/>
</dbReference>
<name>A0A172YB30_9GAMM</name>
<dbReference type="SUPFAM" id="SSF56601">
    <property type="entry name" value="beta-lactamase/transpeptidase-like"/>
    <property type="match status" value="1"/>
</dbReference>
<dbReference type="Gene3D" id="2.60.410.10">
    <property type="entry name" value="D-Ala-D-Ala carboxypeptidase, C-terminal domain"/>
    <property type="match status" value="1"/>
</dbReference>
<keyword evidence="18" id="KW-1185">Reference proteome</keyword>
<feature type="binding site" evidence="14">
    <location>
        <position position="206"/>
    </location>
    <ligand>
        <name>substrate</name>
    </ligand>
</feature>
<dbReference type="SMART" id="SM00936">
    <property type="entry name" value="PBP5_C"/>
    <property type="match status" value="1"/>
</dbReference>
<accession>A0A172YB30</accession>
<dbReference type="Proteomes" id="UP000077875">
    <property type="component" value="Chromosome"/>
</dbReference>
<dbReference type="Pfam" id="PF07943">
    <property type="entry name" value="PBP5_C"/>
    <property type="match status" value="1"/>
</dbReference>
<keyword evidence="7" id="KW-0732">Signal</keyword>
<evidence type="ECO:0000256" key="8">
    <source>
        <dbReference type="ARBA" id="ARBA00022801"/>
    </source>
</evidence>
<comment type="similarity">
    <text evidence="3 15">Belongs to the peptidase S11 family.</text>
</comment>
<evidence type="ECO:0000256" key="4">
    <source>
        <dbReference type="ARBA" id="ARBA00012448"/>
    </source>
</evidence>
<dbReference type="PANTHER" id="PTHR21581">
    <property type="entry name" value="D-ALANYL-D-ALANINE CARBOXYPEPTIDASE"/>
    <property type="match status" value="1"/>
</dbReference>
<evidence type="ECO:0000256" key="7">
    <source>
        <dbReference type="ARBA" id="ARBA00022729"/>
    </source>
</evidence>
<keyword evidence="9" id="KW-0133">Cell shape</keyword>
<dbReference type="EC" id="3.4.16.4" evidence="4"/>
<comment type="catalytic activity">
    <reaction evidence="12">
        <text>Preferential cleavage: (Ac)2-L-Lys-D-Ala-|-D-Ala. Also transpeptidation of peptidyl-alanyl moieties that are N-acyl substituents of D-alanine.</text>
        <dbReference type="EC" id="3.4.16.4"/>
    </reaction>
</comment>
<evidence type="ECO:0000256" key="15">
    <source>
        <dbReference type="RuleBase" id="RU004016"/>
    </source>
</evidence>
<evidence type="ECO:0000256" key="3">
    <source>
        <dbReference type="ARBA" id="ARBA00007164"/>
    </source>
</evidence>
<feature type="domain" description="Peptidase S11 D-Ala-D-Ala carboxypeptidase A C-terminal" evidence="16">
    <location>
        <begin position="261"/>
        <end position="353"/>
    </location>
</feature>
<keyword evidence="6" id="KW-0645">Protease</keyword>
<evidence type="ECO:0000256" key="13">
    <source>
        <dbReference type="PIRSR" id="PIRSR618044-1"/>
    </source>
</evidence>
<evidence type="ECO:0000256" key="6">
    <source>
        <dbReference type="ARBA" id="ARBA00022670"/>
    </source>
</evidence>
<gene>
    <name evidence="17" type="ORF">A5892_01065</name>
</gene>
<protein>
    <recommendedName>
        <fullName evidence="4">serine-type D-Ala-D-Ala carboxypeptidase</fullName>
        <ecNumber evidence="4">3.4.16.4</ecNumber>
    </recommendedName>
</protein>
<dbReference type="InterPro" id="IPR012338">
    <property type="entry name" value="Beta-lactam/transpept-like"/>
</dbReference>
<dbReference type="GO" id="GO:0009252">
    <property type="term" value="P:peptidoglycan biosynthetic process"/>
    <property type="evidence" value="ECO:0007669"/>
    <property type="project" value="UniProtKB-UniPathway"/>
</dbReference>
<dbReference type="EMBL" id="CP015243">
    <property type="protein sequence ID" value="ANF56225.1"/>
    <property type="molecule type" value="Genomic_DNA"/>
</dbReference>
<dbReference type="InterPro" id="IPR015956">
    <property type="entry name" value="Peniciliin-bd_prot_C_sf"/>
</dbReference>
<evidence type="ECO:0000256" key="2">
    <source>
        <dbReference type="ARBA" id="ARBA00004752"/>
    </source>
</evidence>
<dbReference type="UniPathway" id="UPA00219"/>
<evidence type="ECO:0000313" key="17">
    <source>
        <dbReference type="EMBL" id="ANF56225.1"/>
    </source>
</evidence>
<evidence type="ECO:0000256" key="5">
    <source>
        <dbReference type="ARBA" id="ARBA00022645"/>
    </source>
</evidence>
<comment type="pathway">
    <text evidence="2">Cell wall biogenesis; peptidoglycan biosynthesis.</text>
</comment>
<dbReference type="STRING" id="376489.A5892_01065"/>
<organism evidence="17 18">
    <name type="scientific">Halotalea alkalilenta</name>
    <dbReference type="NCBI Taxonomy" id="376489"/>
    <lineage>
        <taxon>Bacteria</taxon>
        <taxon>Pseudomonadati</taxon>
        <taxon>Pseudomonadota</taxon>
        <taxon>Gammaproteobacteria</taxon>
        <taxon>Oceanospirillales</taxon>
        <taxon>Halomonadaceae</taxon>
        <taxon>Halotalea</taxon>
    </lineage>
</organism>
<evidence type="ECO:0000256" key="11">
    <source>
        <dbReference type="ARBA" id="ARBA00023316"/>
    </source>
</evidence>
<comment type="function">
    <text evidence="1">Removes C-terminal D-alanyl residues from sugar-peptide cell wall precursors.</text>
</comment>
<dbReference type="GO" id="GO:0009002">
    <property type="term" value="F:serine-type D-Ala-D-Ala carboxypeptidase activity"/>
    <property type="evidence" value="ECO:0007669"/>
    <property type="project" value="UniProtKB-EC"/>
</dbReference>
<dbReference type="PRINTS" id="PR00725">
    <property type="entry name" value="DADACBPTASE1"/>
</dbReference>
<feature type="active site" description="Acyl-ester intermediate" evidence="13">
    <location>
        <position position="41"/>
    </location>
</feature>
<dbReference type="InterPro" id="IPR018044">
    <property type="entry name" value="Peptidase_S11"/>
</dbReference>
<keyword evidence="11" id="KW-0961">Cell wall biogenesis/degradation</keyword>
<proteinExistence type="inferred from homology"/>
<keyword evidence="10" id="KW-0573">Peptidoglycan synthesis</keyword>
<evidence type="ECO:0000313" key="18">
    <source>
        <dbReference type="Proteomes" id="UP000077875"/>
    </source>
</evidence>
<feature type="active site" description="Proton acceptor" evidence="13">
    <location>
        <position position="44"/>
    </location>
</feature>
<dbReference type="InterPro" id="IPR037167">
    <property type="entry name" value="Peptidase_S11_C_sf"/>
</dbReference>
<keyword evidence="5" id="KW-0121">Carboxypeptidase</keyword>
<dbReference type="SUPFAM" id="SSF69189">
    <property type="entry name" value="Penicillin-binding protein associated domain"/>
    <property type="match status" value="1"/>
</dbReference>